<reference evidence="2 3" key="1">
    <citation type="journal article" date="2018" name="Proc. R. Soc. B">
        <title>A non-coding region near Follistatin controls head colour polymorphism in the Gouldian finch.</title>
        <authorList>
            <person name="Toomey M.B."/>
            <person name="Marques C.I."/>
            <person name="Andrade P."/>
            <person name="Araujo P.M."/>
            <person name="Sabatino S."/>
            <person name="Gazda M.A."/>
            <person name="Afonso S."/>
            <person name="Lopes R.J."/>
            <person name="Corbo J.C."/>
            <person name="Carneiro M."/>
        </authorList>
    </citation>
    <scope>NUCLEOTIDE SEQUENCE [LARGE SCALE GENOMIC DNA]</scope>
    <source>
        <strain evidence="2">Red01</strain>
        <tissue evidence="2">Muscle</tissue>
    </source>
</reference>
<comment type="caution">
    <text evidence="2">The sequence shown here is derived from an EMBL/GenBank/DDBJ whole genome shotgun (WGS) entry which is preliminary data.</text>
</comment>
<feature type="compositionally biased region" description="Polar residues" evidence="1">
    <location>
        <begin position="72"/>
        <end position="87"/>
    </location>
</feature>
<dbReference type="Proteomes" id="UP000276834">
    <property type="component" value="Unassembled WGS sequence"/>
</dbReference>
<sequence length="122" mass="12560">MAGPARASRWSPGLVSGSQRGPGREPAGVPCQRIQAHPGPALSEFQVLRSCGCVLLVEAVSPAERGELEVSSPRQEWAVSQQVPVSSSKHESAPAAPGGCSSAPVTSPDQGCRLPPALLLPF</sequence>
<organism evidence="2 3">
    <name type="scientific">Chloebia gouldiae</name>
    <name type="common">Gouldian finch</name>
    <name type="synonym">Erythrura gouldiae</name>
    <dbReference type="NCBI Taxonomy" id="44316"/>
    <lineage>
        <taxon>Eukaryota</taxon>
        <taxon>Metazoa</taxon>
        <taxon>Chordata</taxon>
        <taxon>Craniata</taxon>
        <taxon>Vertebrata</taxon>
        <taxon>Euteleostomi</taxon>
        <taxon>Archelosauria</taxon>
        <taxon>Archosauria</taxon>
        <taxon>Dinosauria</taxon>
        <taxon>Saurischia</taxon>
        <taxon>Theropoda</taxon>
        <taxon>Coelurosauria</taxon>
        <taxon>Aves</taxon>
        <taxon>Neognathae</taxon>
        <taxon>Neoaves</taxon>
        <taxon>Telluraves</taxon>
        <taxon>Australaves</taxon>
        <taxon>Passeriformes</taxon>
        <taxon>Passeroidea</taxon>
        <taxon>Passeridae</taxon>
        <taxon>Chloebia</taxon>
    </lineage>
</organism>
<feature type="region of interest" description="Disordered" evidence="1">
    <location>
        <begin position="65"/>
        <end position="109"/>
    </location>
</feature>
<feature type="compositionally biased region" description="Low complexity" evidence="1">
    <location>
        <begin position="93"/>
        <end position="104"/>
    </location>
</feature>
<proteinExistence type="predicted"/>
<evidence type="ECO:0000256" key="1">
    <source>
        <dbReference type="SAM" id="MobiDB-lite"/>
    </source>
</evidence>
<dbReference type="EMBL" id="QUSF01000037">
    <property type="protein sequence ID" value="RLV98899.1"/>
    <property type="molecule type" value="Genomic_DNA"/>
</dbReference>
<protein>
    <submittedName>
        <fullName evidence="2">Uncharacterized protein</fullName>
    </submittedName>
</protein>
<name>A0A3L8S9M7_CHLGU</name>
<accession>A0A3L8S9M7</accession>
<dbReference type="AlphaFoldDB" id="A0A3L8S9M7"/>
<evidence type="ECO:0000313" key="3">
    <source>
        <dbReference type="Proteomes" id="UP000276834"/>
    </source>
</evidence>
<evidence type="ECO:0000313" key="2">
    <source>
        <dbReference type="EMBL" id="RLV98899.1"/>
    </source>
</evidence>
<keyword evidence="3" id="KW-1185">Reference proteome</keyword>
<feature type="region of interest" description="Disordered" evidence="1">
    <location>
        <begin position="1"/>
        <end position="31"/>
    </location>
</feature>
<gene>
    <name evidence="2" type="ORF">DV515_00010501</name>
</gene>